<dbReference type="KEGG" id="ure:UREG_06123"/>
<proteinExistence type="inferred from homology"/>
<sequence>MQAVLGKVGVGPSKVLHDLSGKTALVTGGAQGIGYEVAKAFSSVNARVIMVNRKEEQGTAAVKAIKDEMGAGANVEWVHCDFGNLKEVQSVFTKIREKEDKLDLLVMAAGIGANKFALTEDGLDRLFEVNWLGQYYATNILYPLIRKTSMMPAASPPRIMMLTSELYRTAPSNIRFESIDEINDEKLGPNELYARSKLAVILGIKYGLFERVIKKNGDNVFAMAIYPGTVKTEMQKQWKEAYPGVTGKLLQLAAGAISRSPEQGAFSTLYAATSPEIEEKQWNGAYILEPGQLGKENSQVNPELGANLWDLSQKIIKQKVGENAFVEWK</sequence>
<name>C4JWV0_UNCRE</name>
<dbReference type="PRINTS" id="PR00081">
    <property type="entry name" value="GDHRDH"/>
</dbReference>
<accession>C4JWV0</accession>
<dbReference type="GO" id="GO:0016491">
    <property type="term" value="F:oxidoreductase activity"/>
    <property type="evidence" value="ECO:0007669"/>
    <property type="project" value="UniProtKB-KW"/>
</dbReference>
<evidence type="ECO:0008006" key="5">
    <source>
        <dbReference type="Google" id="ProtNLM"/>
    </source>
</evidence>
<dbReference type="AlphaFoldDB" id="C4JWV0"/>
<dbReference type="eggNOG" id="KOG1208">
    <property type="taxonomic scope" value="Eukaryota"/>
</dbReference>
<dbReference type="EMBL" id="CH476618">
    <property type="protein sequence ID" value="EEP81258.1"/>
    <property type="molecule type" value="Genomic_DNA"/>
</dbReference>
<keyword evidence="2" id="KW-0560">Oxidoreductase</keyword>
<comment type="similarity">
    <text evidence="1">Belongs to the short-chain dehydrogenases/reductases (SDR) family.</text>
</comment>
<dbReference type="Gene3D" id="3.40.50.720">
    <property type="entry name" value="NAD(P)-binding Rossmann-like Domain"/>
    <property type="match status" value="1"/>
</dbReference>
<dbReference type="Pfam" id="PF00106">
    <property type="entry name" value="adh_short"/>
    <property type="match status" value="1"/>
</dbReference>
<dbReference type="OrthoDB" id="191139at2759"/>
<gene>
    <name evidence="3" type="ORF">UREG_06123</name>
</gene>
<dbReference type="Proteomes" id="UP000002058">
    <property type="component" value="Unassembled WGS sequence"/>
</dbReference>
<evidence type="ECO:0000313" key="4">
    <source>
        <dbReference type="Proteomes" id="UP000002058"/>
    </source>
</evidence>
<protein>
    <recommendedName>
        <fullName evidence="5">NAD(P)-binding protein</fullName>
    </recommendedName>
</protein>
<dbReference type="PANTHER" id="PTHR43157">
    <property type="entry name" value="PHOSPHATIDYLINOSITOL-GLYCAN BIOSYNTHESIS CLASS F PROTEIN-RELATED"/>
    <property type="match status" value="1"/>
</dbReference>
<dbReference type="RefSeq" id="XP_002583156.1">
    <property type="nucleotide sequence ID" value="XM_002583110.1"/>
</dbReference>
<reference evidence="4" key="1">
    <citation type="journal article" date="2009" name="Genome Res.">
        <title>Comparative genomic analyses of the human fungal pathogens Coccidioides and their relatives.</title>
        <authorList>
            <person name="Sharpton T.J."/>
            <person name="Stajich J.E."/>
            <person name="Rounsley S.D."/>
            <person name="Gardner M.J."/>
            <person name="Wortman J.R."/>
            <person name="Jordar V.S."/>
            <person name="Maiti R."/>
            <person name="Kodira C.D."/>
            <person name="Neafsey D.E."/>
            <person name="Zeng Q."/>
            <person name="Hung C.-Y."/>
            <person name="McMahan C."/>
            <person name="Muszewska A."/>
            <person name="Grynberg M."/>
            <person name="Mandel M.A."/>
            <person name="Kellner E.M."/>
            <person name="Barker B.M."/>
            <person name="Galgiani J.N."/>
            <person name="Orbach M.J."/>
            <person name="Kirkland T.N."/>
            <person name="Cole G.T."/>
            <person name="Henn M.R."/>
            <person name="Birren B.W."/>
            <person name="Taylor J.W."/>
        </authorList>
    </citation>
    <scope>NUCLEOTIDE SEQUENCE [LARGE SCALE GENOMIC DNA]</scope>
    <source>
        <strain evidence="4">UAMH 1704</strain>
    </source>
</reference>
<dbReference type="HOGENOM" id="CLU_010194_44_6_1"/>
<dbReference type="InParanoid" id="C4JWV0"/>
<dbReference type="GeneID" id="8443277"/>
<keyword evidence="4" id="KW-1185">Reference proteome</keyword>
<dbReference type="InterPro" id="IPR036291">
    <property type="entry name" value="NAD(P)-bd_dom_sf"/>
</dbReference>
<organism evidence="3 4">
    <name type="scientific">Uncinocarpus reesii (strain UAMH 1704)</name>
    <dbReference type="NCBI Taxonomy" id="336963"/>
    <lineage>
        <taxon>Eukaryota</taxon>
        <taxon>Fungi</taxon>
        <taxon>Dikarya</taxon>
        <taxon>Ascomycota</taxon>
        <taxon>Pezizomycotina</taxon>
        <taxon>Eurotiomycetes</taxon>
        <taxon>Eurotiomycetidae</taxon>
        <taxon>Onygenales</taxon>
        <taxon>Onygenaceae</taxon>
        <taxon>Uncinocarpus</taxon>
    </lineage>
</organism>
<dbReference type="InterPro" id="IPR002347">
    <property type="entry name" value="SDR_fam"/>
</dbReference>
<dbReference type="OMA" id="IEWIPCD"/>
<evidence type="ECO:0000256" key="1">
    <source>
        <dbReference type="ARBA" id="ARBA00006484"/>
    </source>
</evidence>
<dbReference type="VEuPathDB" id="FungiDB:UREG_06123"/>
<evidence type="ECO:0000313" key="3">
    <source>
        <dbReference type="EMBL" id="EEP81258.1"/>
    </source>
</evidence>
<evidence type="ECO:0000256" key="2">
    <source>
        <dbReference type="ARBA" id="ARBA00023002"/>
    </source>
</evidence>
<dbReference type="SUPFAM" id="SSF51735">
    <property type="entry name" value="NAD(P)-binding Rossmann-fold domains"/>
    <property type="match status" value="1"/>
</dbReference>
<dbReference type="PANTHER" id="PTHR43157:SF31">
    <property type="entry name" value="PHOSPHATIDYLINOSITOL-GLYCAN BIOSYNTHESIS CLASS F PROTEIN"/>
    <property type="match status" value="1"/>
</dbReference>